<feature type="domain" description="F-box" evidence="1">
    <location>
        <begin position="2"/>
        <end position="52"/>
    </location>
</feature>
<dbReference type="Proteomes" id="UP000095282">
    <property type="component" value="Unplaced"/>
</dbReference>
<accession>A0A1I7TUK9</accession>
<evidence type="ECO:0000313" key="2">
    <source>
        <dbReference type="Proteomes" id="UP000095282"/>
    </source>
</evidence>
<dbReference type="Pfam" id="PF07735">
    <property type="entry name" value="FBA_2"/>
    <property type="match status" value="1"/>
</dbReference>
<dbReference type="PANTHER" id="PTHR21503:SF53">
    <property type="entry name" value="F-BOX ASSOCIATED DOMAIN-CONTAINING PROTEIN-RELATED"/>
    <property type="match status" value="1"/>
</dbReference>
<name>A0A1I7TUK9_9PELO</name>
<sequence length="287" mass="34415">MVFRLFQLPLVALEHVLHMMNPHQLIDISMTSFKNKMTVKSFLRNKPKFQVLLGVYQEPYISIARQHESWEYGWTTNPQDINGRMKTKKHTDRIFYRIIKYSENPIEEWMIAYDHIREVLGCRFDALRWEFDSYPNQNRLIIDWIRNVQKYVNELKIACAKRKECNDEVKDLLSFLKATGRLRLENHRDDFELKIPQDALHLHVDSSKFIKYKQFLRLNHPKIALFRSILSGKEINRFLKKWMACEAHLRLEVLAIHIPGIQALHDIMRGLPHEWTTDPETMKLFEE</sequence>
<dbReference type="InterPro" id="IPR001810">
    <property type="entry name" value="F-box_dom"/>
</dbReference>
<dbReference type="AlphaFoldDB" id="A0A1I7TUK9"/>
<dbReference type="WBParaSite" id="Csp11.Scaffold629.g11939.t1">
    <property type="protein sequence ID" value="Csp11.Scaffold629.g11939.t1"/>
    <property type="gene ID" value="Csp11.Scaffold629.g11939"/>
</dbReference>
<dbReference type="PANTHER" id="PTHR21503">
    <property type="entry name" value="F-BOX-CONTAINING HYPOTHETICAL PROTEIN C.ELEGANS"/>
    <property type="match status" value="1"/>
</dbReference>
<protein>
    <submittedName>
        <fullName evidence="3">F-box domain-containing protein</fullName>
    </submittedName>
</protein>
<reference evidence="3" key="1">
    <citation type="submission" date="2016-11" db="UniProtKB">
        <authorList>
            <consortium name="WormBaseParasite"/>
        </authorList>
    </citation>
    <scope>IDENTIFICATION</scope>
</reference>
<dbReference type="PROSITE" id="PS50181">
    <property type="entry name" value="FBOX"/>
    <property type="match status" value="1"/>
</dbReference>
<organism evidence="2 3">
    <name type="scientific">Caenorhabditis tropicalis</name>
    <dbReference type="NCBI Taxonomy" id="1561998"/>
    <lineage>
        <taxon>Eukaryota</taxon>
        <taxon>Metazoa</taxon>
        <taxon>Ecdysozoa</taxon>
        <taxon>Nematoda</taxon>
        <taxon>Chromadorea</taxon>
        <taxon>Rhabditida</taxon>
        <taxon>Rhabditina</taxon>
        <taxon>Rhabditomorpha</taxon>
        <taxon>Rhabditoidea</taxon>
        <taxon>Rhabditidae</taxon>
        <taxon>Peloderinae</taxon>
        <taxon>Caenorhabditis</taxon>
    </lineage>
</organism>
<evidence type="ECO:0000259" key="1">
    <source>
        <dbReference type="PROSITE" id="PS50181"/>
    </source>
</evidence>
<dbReference type="InterPro" id="IPR012885">
    <property type="entry name" value="F-box_Sdz-33"/>
</dbReference>
<proteinExistence type="predicted"/>
<evidence type="ECO:0000313" key="3">
    <source>
        <dbReference type="WBParaSite" id="Csp11.Scaffold629.g11939.t1"/>
    </source>
</evidence>
<keyword evidence="2" id="KW-1185">Reference proteome</keyword>